<dbReference type="EMBL" id="BKCJ011848170">
    <property type="protein sequence ID" value="GFD58055.1"/>
    <property type="molecule type" value="Genomic_DNA"/>
</dbReference>
<evidence type="ECO:0000313" key="1">
    <source>
        <dbReference type="EMBL" id="GFD58055.1"/>
    </source>
</evidence>
<feature type="non-terminal residue" evidence="1">
    <location>
        <position position="1"/>
    </location>
</feature>
<accession>A0A699XDS8</accession>
<protein>
    <submittedName>
        <fullName evidence="1">Uncharacterized protein</fullName>
    </submittedName>
</protein>
<dbReference type="AlphaFoldDB" id="A0A699XDS8"/>
<feature type="non-terminal residue" evidence="1">
    <location>
        <position position="86"/>
    </location>
</feature>
<reference evidence="1" key="1">
    <citation type="journal article" date="2019" name="Sci. Rep.">
        <title>Draft genome of Tanacetum cinerariifolium, the natural source of mosquito coil.</title>
        <authorList>
            <person name="Yamashiro T."/>
            <person name="Shiraishi A."/>
            <person name="Satake H."/>
            <person name="Nakayama K."/>
        </authorList>
    </citation>
    <scope>NUCLEOTIDE SEQUENCE</scope>
</reference>
<gene>
    <name evidence="1" type="ORF">Tci_930024</name>
</gene>
<comment type="caution">
    <text evidence="1">The sequence shown here is derived from an EMBL/GenBank/DDBJ whole genome shotgun (WGS) entry which is preliminary data.</text>
</comment>
<sequence length="86" mass="8680">CLVHLLDESVDEVLAVAEVTALDEVLELAGTEATGGRGQLEGPQEVGGLLEVGADGVDLVDEVLNADNAVLAEVLLDDVVAGDGQA</sequence>
<name>A0A699XDS8_TANCI</name>
<organism evidence="1">
    <name type="scientific">Tanacetum cinerariifolium</name>
    <name type="common">Dalmatian daisy</name>
    <name type="synonym">Chrysanthemum cinerariifolium</name>
    <dbReference type="NCBI Taxonomy" id="118510"/>
    <lineage>
        <taxon>Eukaryota</taxon>
        <taxon>Viridiplantae</taxon>
        <taxon>Streptophyta</taxon>
        <taxon>Embryophyta</taxon>
        <taxon>Tracheophyta</taxon>
        <taxon>Spermatophyta</taxon>
        <taxon>Magnoliopsida</taxon>
        <taxon>eudicotyledons</taxon>
        <taxon>Gunneridae</taxon>
        <taxon>Pentapetalae</taxon>
        <taxon>asterids</taxon>
        <taxon>campanulids</taxon>
        <taxon>Asterales</taxon>
        <taxon>Asteraceae</taxon>
        <taxon>Asteroideae</taxon>
        <taxon>Anthemideae</taxon>
        <taxon>Anthemidinae</taxon>
        <taxon>Tanacetum</taxon>
    </lineage>
</organism>
<proteinExistence type="predicted"/>